<dbReference type="EMBL" id="LQOY01000005">
    <property type="protein sequence ID" value="ORV97339.1"/>
    <property type="molecule type" value="Genomic_DNA"/>
</dbReference>
<dbReference type="Proteomes" id="UP000193928">
    <property type="component" value="Unassembled WGS sequence"/>
</dbReference>
<evidence type="ECO:0000313" key="4">
    <source>
        <dbReference type="Proteomes" id="UP000193928"/>
    </source>
</evidence>
<gene>
    <name evidence="1" type="ORF">A9W98_34965</name>
    <name evidence="2" type="ORF">AWC08_11680</name>
</gene>
<keyword evidence="4" id="KW-1185">Reference proteome</keyword>
<comment type="caution">
    <text evidence="1">The sequence shown here is derived from an EMBL/GenBank/DDBJ whole genome shotgun (WGS) entry which is preliminary data.</text>
</comment>
<reference evidence="2 4" key="1">
    <citation type="submission" date="2016-01" db="EMBL/GenBank/DDBJ databases">
        <title>The new phylogeny of the genus Mycobacterium.</title>
        <authorList>
            <person name="Tarcisio F."/>
            <person name="Conor M."/>
            <person name="Antonella G."/>
            <person name="Elisabetta G."/>
            <person name="Giulia F.S."/>
            <person name="Sara T."/>
            <person name="Anna F."/>
            <person name="Clotilde B."/>
            <person name="Roberto B."/>
            <person name="Veronica D.S."/>
            <person name="Fabio R."/>
            <person name="Monica P."/>
            <person name="Olivier J."/>
            <person name="Enrico T."/>
            <person name="Nicola S."/>
        </authorList>
    </citation>
    <scope>NUCLEOTIDE SEQUENCE [LARGE SCALE GENOMIC DNA]</scope>
    <source>
        <strain evidence="2 4">DSM 44160</strain>
    </source>
</reference>
<organism evidence="1 3">
    <name type="scientific">Mycobacterium gordonae</name>
    <dbReference type="NCBI Taxonomy" id="1778"/>
    <lineage>
        <taxon>Bacteria</taxon>
        <taxon>Bacillati</taxon>
        <taxon>Actinomycetota</taxon>
        <taxon>Actinomycetes</taxon>
        <taxon>Mycobacteriales</taxon>
        <taxon>Mycobacteriaceae</taxon>
        <taxon>Mycobacterium</taxon>
    </lineage>
</organism>
<name>A0A1A6B843_MYCGO</name>
<dbReference type="Proteomes" id="UP000093757">
    <property type="component" value="Unassembled WGS sequence"/>
</dbReference>
<dbReference type="EMBL" id="MAEM01000518">
    <property type="protein sequence ID" value="OBR98504.1"/>
    <property type="molecule type" value="Genomic_DNA"/>
</dbReference>
<reference evidence="1 3" key="2">
    <citation type="submission" date="2016-06" db="EMBL/GenBank/DDBJ databases">
        <authorList>
            <person name="Kjaerup R.B."/>
            <person name="Dalgaard T.S."/>
            <person name="Juul-Madsen H.R."/>
        </authorList>
    </citation>
    <scope>NUCLEOTIDE SEQUENCE [LARGE SCALE GENOMIC DNA]</scope>
    <source>
        <strain evidence="1 3">1245752.6</strain>
    </source>
</reference>
<dbReference type="RefSeq" id="WP_065137029.1">
    <property type="nucleotide sequence ID" value="NZ_JACKSU010000027.1"/>
</dbReference>
<evidence type="ECO:0000313" key="3">
    <source>
        <dbReference type="Proteomes" id="UP000093757"/>
    </source>
</evidence>
<evidence type="ECO:0000313" key="2">
    <source>
        <dbReference type="EMBL" id="ORV97339.1"/>
    </source>
</evidence>
<sequence>MGDLFQVDLDNLHRLGTTLAGHADAIGALKITAVVDMPGSPVQEAAVQVSDAVAKGFGVIGAGVRRMAESSTNAATTYEAVDRGFADQRRQYSGDR</sequence>
<proteinExistence type="predicted"/>
<dbReference type="OrthoDB" id="4466740at2"/>
<evidence type="ECO:0000313" key="1">
    <source>
        <dbReference type="EMBL" id="OBR98504.1"/>
    </source>
</evidence>
<accession>A0A1A6B843</accession>
<protein>
    <submittedName>
        <fullName evidence="1">Uncharacterized protein</fullName>
    </submittedName>
</protein>
<dbReference type="AlphaFoldDB" id="A0A1A6B843"/>